<evidence type="ECO:0000313" key="8">
    <source>
        <dbReference type="Proteomes" id="UP000006902"/>
    </source>
</evidence>
<sequence>MKGRKYRYILVPALGSLLPFAFISAGSLKSTSSAFLITNKLLSGSDSNFNRSYIDNRFSQIDEFKSGVYKKREKQTFTYKWNFLLPDSPYLVGVDQFDWPRGTNIKYNVFGKEFQFPASGTKYFHNPPRIILNPSVRGGGKQHGAIGLAYPYSRSLTSEAKNFFWWDQGYIEGNIKPYPDYYYVYPTIEISGIEEKINNLVNPKIKTNCEREGFSSISCDYSPNPNAFQNIEIVGFDLTEESKNKLKNYERPWEKTDFYKSHKILNTIRSYWAYTANPEVEVTLEYDSTKNEYYDLSDSIKFKDLNTIFNGLKKAYSESASIVNNGKITIDSDVMGDLDESLPVDIDSKKFPLKTNVQKLKEKTSTKEYSLSDGWKIKLSETPEVVSSKEKTAKIVKRLVSVSKNGSDKTAELIKTLENASNPATKAQSYNINKFANMLKELGSGINTYDELEVNLTESNLYKEYKNAKDKTDRKEQGLNLRDNLTIKYGYSQAIKTLKEWANYYNKERKLDFWQQTEAKQIKKPDKKNKYDHGTLLVGSPIDIKFISDNAETDIMLINKQKVDVLNKEFKKKLIDFRVVANTKEIKDKEKEKQPTNEYEIHLKRFKTGSNNSGDIDEQYIVKYQIIQKFFTQIIKWYAWDPDKNPDQKQLISKILLDKKGQPLLDDKKKEIPNPNYDPFIDPATGTKKEILWISNDNLKNHGLDDKLHFTYPSLLYDIKQKVDFGIYVDSHVLGKGALRNLEYDKALTNVKYYKKKLFNKKTEHKNGEKVVTYVKSDTLPEPLPLKNNNSEFSYFSDEGIWLVYATNNSQDIPTFSNASLVLIDEDNNPKSYFYETVKDRLYDERGAKLENYFQPFLHSNNWISEPLAKYLTATTGLTFAELAKMPYNDFIYKYLDFINLKYDLKKYFPDIDSKDTTYENIFETAVHWNELPNLNGLTYATEQDETVKEKYRKEVENIVTNYIKSHIRGNTRLKEHNIYENSGWEIKEWSSHDKKYWLDSALKVEKNDASKSQGVEFTLVPTNPKYKKFSFKKFYLKNNAHHIYYPPIDLSKLPIETRHTINIDYSKGTHKQNAEKISRFIKSKIYDEFQKYNQSKTTPIEIGKDVKISNLYELNIKTSQYDKFNTFTVIITPLNANLHNQIVFEFQNISDPKKKPKKSDPDKKPDGDNNPGNSSSGFDENNPNGGRSNFDPNNPGTWPSGFDANDPKTWPSGYNPNDPSTWPSSFDENNPNGGRSNFDPNNPGTWPSGYNPDSSKYVDLSLLNEIFLNNPVVISETKLSKIKDKIVSEVSKITEPLNYRFNKEYLIAWLSTAFYNLDLVMDIEDLNKPENKEFKEKYDRAVNSVLKEKNKVTILGKEVLIPTSISDEKLRLRYEEAIANKIKEIENRNFNKGLDNKVRSKIYILIPKENAIGFAFLPVINNISSSFDPTKDPEWISELEKDPHRKDINGEDIRSTLSKVASYAGWTVGAIATLGLISGTVFGIRNYLNKKGFKAGKSVTKKQKKKQKPIRIYKDN</sequence>
<proteinExistence type="predicted"/>
<dbReference type="EMBL" id="FP671138">
    <property type="protein sequence ID" value="CBH40709.1"/>
    <property type="molecule type" value="Genomic_DNA"/>
</dbReference>
<evidence type="ECO:0000313" key="5">
    <source>
        <dbReference type="EMBL" id="CBH40528.1"/>
    </source>
</evidence>
<dbReference type="NCBIfam" id="NF045892">
    <property type="entry name" value="ICE_Mbov_0399"/>
    <property type="match status" value="1"/>
</dbReference>
<dbReference type="Proteomes" id="UP000006902">
    <property type="component" value="Chromosome"/>
</dbReference>
<dbReference type="KEGG" id="mal:MAGa6960"/>
<gene>
    <name evidence="4" type="primary">cds19</name>
    <name evidence="5" type="ordered locus">MAGa3140</name>
    <name evidence="6" type="ordered locus">MAGa4990</name>
    <name evidence="7" type="ordered locus">MAGa6960</name>
</gene>
<reference evidence="4" key="1">
    <citation type="journal article" date="2006" name="J. Bacteriol.">
        <title>A new integrative conjugative element occurs in Mycoplasma agalactiae as chromosomal and free circular forms.</title>
        <authorList>
            <person name="Marenda M."/>
            <person name="Barbe V."/>
            <person name="Gourgues G."/>
            <person name="Mangenot S."/>
            <person name="Sagne E."/>
            <person name="Citti C."/>
        </authorList>
    </citation>
    <scope>NUCLEOTIDE SEQUENCE</scope>
    <source>
        <strain evidence="4">5632</strain>
    </source>
</reference>
<keyword evidence="2" id="KW-0812">Transmembrane</keyword>
<evidence type="ECO:0000256" key="3">
    <source>
        <dbReference type="SAM" id="SignalP"/>
    </source>
</evidence>
<accession>D3VQD4</accession>
<feature type="transmembrane region" description="Helical" evidence="2">
    <location>
        <begin position="1464"/>
        <end position="1485"/>
    </location>
</feature>
<dbReference type="KEGG" id="mal:MAGa3140"/>
<dbReference type="RefSeq" id="WP_013021943.1">
    <property type="nucleotide sequence ID" value="NC_013948.1"/>
</dbReference>
<protein>
    <submittedName>
        <fullName evidence="5">CDS19</fullName>
    </submittedName>
</protein>
<reference evidence="8" key="3">
    <citation type="journal article" date="2010" name="BMC Genomics">
        <title>Comparative genomic and proteomic analyses of two Mycoplasma agalactiae strains: clues to the macro- and micro-events that are shaping mycoplasma diversity.</title>
        <authorList>
            <person name="Nouvel L.X."/>
            <person name="Sirand-Pugnet P."/>
            <person name="Marenda M.S."/>
            <person name="Sagne E."/>
            <person name="Barbe V."/>
            <person name="Mangenot S."/>
            <person name="Schenowitz C."/>
            <person name="Jacob D."/>
            <person name="Barre A."/>
            <person name="Claverol S."/>
            <person name="Blanchard A."/>
            <person name="Citti C."/>
        </authorList>
    </citation>
    <scope>NUCLEOTIDE SEQUENCE [LARGE SCALE GENOMIC DNA]</scope>
    <source>
        <strain evidence="8">5632</strain>
    </source>
</reference>
<dbReference type="EMBL" id="FP671138">
    <property type="protein sequence ID" value="CBH40899.1"/>
    <property type="molecule type" value="Genomic_DNA"/>
</dbReference>
<feature type="compositionally biased region" description="Polar residues" evidence="1">
    <location>
        <begin position="1174"/>
        <end position="1198"/>
    </location>
</feature>
<dbReference type="OrthoDB" id="400200at2"/>
<feature type="signal peptide" evidence="3">
    <location>
        <begin position="1"/>
        <end position="21"/>
    </location>
</feature>
<accession>Q1IH54</accession>
<dbReference type="eggNOG" id="ENOG5033ZHA">
    <property type="taxonomic scope" value="Bacteria"/>
</dbReference>
<organism evidence="5 8">
    <name type="scientific">Mycoplasmopsis agalactiae</name>
    <name type="common">Mycoplasma agalactiae</name>
    <dbReference type="NCBI Taxonomy" id="2110"/>
    <lineage>
        <taxon>Bacteria</taxon>
        <taxon>Bacillati</taxon>
        <taxon>Mycoplasmatota</taxon>
        <taxon>Mycoplasmoidales</taxon>
        <taxon>Metamycoplasmataceae</taxon>
        <taxon>Mycoplasmopsis</taxon>
    </lineage>
</organism>
<name>D3VQD4_MYCAA</name>
<evidence type="ECO:0000313" key="4">
    <source>
        <dbReference type="EMBL" id="CAJ32616.1"/>
    </source>
</evidence>
<evidence type="ECO:0000256" key="2">
    <source>
        <dbReference type="SAM" id="Phobius"/>
    </source>
</evidence>
<reference evidence="5" key="2">
    <citation type="submission" date="2009-11" db="EMBL/GenBank/DDBJ databases">
        <authorList>
            <person name="Prasad N."/>
            <person name="Shashidhara L.S."/>
        </authorList>
    </citation>
    <scope>NUCLEOTIDE SEQUENCE</scope>
    <source>
        <strain evidence="5">5632</strain>
    </source>
</reference>
<feature type="region of interest" description="Disordered" evidence="1">
    <location>
        <begin position="1150"/>
        <end position="1251"/>
    </location>
</feature>
<evidence type="ECO:0000313" key="7">
    <source>
        <dbReference type="EMBL" id="CBH40899.1"/>
    </source>
</evidence>
<keyword evidence="3" id="KW-0732">Signal</keyword>
<keyword evidence="2" id="KW-1133">Transmembrane helix</keyword>
<evidence type="ECO:0000256" key="1">
    <source>
        <dbReference type="SAM" id="MobiDB-lite"/>
    </source>
</evidence>
<dbReference type="KEGG" id="mal:MAGa4990"/>
<feature type="chain" id="PRO_5007651157" evidence="3">
    <location>
        <begin position="22"/>
        <end position="1517"/>
    </location>
</feature>
<feature type="compositionally biased region" description="Basic and acidic residues" evidence="1">
    <location>
        <begin position="1159"/>
        <end position="1168"/>
    </location>
</feature>
<feature type="compositionally biased region" description="Polar residues" evidence="1">
    <location>
        <begin position="1213"/>
        <end position="1246"/>
    </location>
</feature>
<evidence type="ECO:0000313" key="6">
    <source>
        <dbReference type="EMBL" id="CBH40709.1"/>
    </source>
</evidence>
<keyword evidence="2" id="KW-0472">Membrane</keyword>
<dbReference type="EMBL" id="CT030003">
    <property type="protein sequence ID" value="CAJ32616.1"/>
    <property type="molecule type" value="Genomic_DNA"/>
</dbReference>
<dbReference type="EMBL" id="FP671138">
    <property type="protein sequence ID" value="CBH40528.1"/>
    <property type="molecule type" value="Genomic_DNA"/>
</dbReference>